<dbReference type="EMBL" id="MK493323">
    <property type="protein sequence ID" value="QBQ75367.1"/>
    <property type="molecule type" value="Genomic_DNA"/>
</dbReference>
<reference evidence="10 11" key="1">
    <citation type="journal article" date="2016" name="Environ. Microbiol.">
        <title>Genomic diversification of marine cyanophages into stable ecotypes.</title>
        <authorList>
            <person name="Marston M.F."/>
            <person name="Martiny J.B."/>
        </authorList>
    </citation>
    <scope>NUCLEOTIDE SEQUENCE [LARGE SCALE GENOMIC DNA]</scope>
    <source>
        <strain evidence="1">RW_01_0212_WH8101</strain>
        <strain evidence="2">RW_03_0807_WH8101</strain>
        <strain evidence="3">RW_06_0613</strain>
        <strain evidence="4">RW_08_0711</strain>
        <strain evidence="5">RW_22_0300</strain>
        <strain evidence="6">RW_25_1112</strain>
    </source>
</reference>
<dbReference type="Proteomes" id="UP000224173">
    <property type="component" value="Segment"/>
</dbReference>
<dbReference type="EMBL" id="MK493322">
    <property type="protein sequence ID" value="QBQ75146.1"/>
    <property type="molecule type" value="Genomic_DNA"/>
</dbReference>
<dbReference type="NCBIfam" id="TIGR02466">
    <property type="entry name" value="TIGR02466 family protein"/>
    <property type="match status" value="1"/>
</dbReference>
<evidence type="ECO:0000313" key="12">
    <source>
        <dbReference type="Proteomes" id="UP000225361"/>
    </source>
</evidence>
<dbReference type="EMBL" id="KX349285">
    <property type="protein sequence ID" value="AOO10187.1"/>
    <property type="molecule type" value="Genomic_DNA"/>
</dbReference>
<reference evidence="14 15" key="2">
    <citation type="submission" date="2019-02" db="EMBL/GenBank/DDBJ databases">
        <title>Diversity in Cyanophage Genomes from Southern New England Coastal Waters.</title>
        <authorList>
            <person name="Marston M.F."/>
        </authorList>
    </citation>
    <scope>NUCLEOTIDE SEQUENCE [LARGE SCALE GENOMIC DNA]</scope>
    <source>
        <strain evidence="7">RW_01_0115_WH8101</strain>
        <strain evidence="8">RW_03_0617</strain>
        <strain evidence="9">RW_62_0316</strain>
    </source>
</reference>
<dbReference type="Gene3D" id="2.60.120.620">
    <property type="entry name" value="q2cbj1_9rhob like domain"/>
    <property type="match status" value="1"/>
</dbReference>
<evidence type="ECO:0000313" key="10">
    <source>
        <dbReference type="Proteomes" id="UP000222384"/>
    </source>
</evidence>
<evidence type="ECO:0000313" key="1">
    <source>
        <dbReference type="EMBL" id="AOO10187.1"/>
    </source>
</evidence>
<name>A0A1D7S974_9CAUD</name>
<dbReference type="Proteomes" id="UP000223306">
    <property type="component" value="Segment"/>
</dbReference>
<evidence type="ECO:0000313" key="14">
    <source>
        <dbReference type="Proteomes" id="UP000301260"/>
    </source>
</evidence>
<evidence type="ECO:0000313" key="15">
    <source>
        <dbReference type="Proteomes" id="UP000301580"/>
    </source>
</evidence>
<evidence type="ECO:0008006" key="16">
    <source>
        <dbReference type="Google" id="ProtNLM"/>
    </source>
</evidence>
<evidence type="ECO:0000313" key="3">
    <source>
        <dbReference type="EMBL" id="AOO10627.1"/>
    </source>
</evidence>
<organism evidence="1 12">
    <name type="scientific">Synechococcus phage S-RIM8</name>
    <dbReference type="NCBI Taxonomy" id="756278"/>
    <lineage>
        <taxon>Viruses</taxon>
        <taxon>Duplodnaviria</taxon>
        <taxon>Heunggongvirae</taxon>
        <taxon>Uroviricota</taxon>
        <taxon>Caudoviricetes</taxon>
        <taxon>Pantevenvirales</taxon>
        <taxon>Kyanoviridae</taxon>
        <taxon>Neptunevirus</taxon>
        <taxon>Neptunevirus srim18</taxon>
    </lineage>
</organism>
<dbReference type="Proteomes" id="UP000301580">
    <property type="component" value="Segment"/>
</dbReference>
<evidence type="ECO:0000313" key="7">
    <source>
        <dbReference type="EMBL" id="QBQ75146.1"/>
    </source>
</evidence>
<dbReference type="Proteomes" id="UP000225361">
    <property type="component" value="Segment"/>
</dbReference>
<evidence type="ECO:0000313" key="5">
    <source>
        <dbReference type="EMBL" id="AOO11070.1"/>
    </source>
</evidence>
<dbReference type="Proteomes" id="UP000226351">
    <property type="component" value="Segment"/>
</dbReference>
<evidence type="ECO:0000313" key="13">
    <source>
        <dbReference type="Proteomes" id="UP000226351"/>
    </source>
</evidence>
<dbReference type="EMBL" id="KX349286">
    <property type="protein sequence ID" value="AOO10409.1"/>
    <property type="molecule type" value="Genomic_DNA"/>
</dbReference>
<dbReference type="EMBL" id="KX349289">
    <property type="protein sequence ID" value="AOO11070.1"/>
    <property type="molecule type" value="Genomic_DNA"/>
</dbReference>
<dbReference type="EMBL" id="MK493325">
    <property type="protein sequence ID" value="QBQ75809.1"/>
    <property type="molecule type" value="Genomic_DNA"/>
</dbReference>
<dbReference type="InterPro" id="IPR012668">
    <property type="entry name" value="CHP02466"/>
</dbReference>
<dbReference type="Proteomes" id="UP000224174">
    <property type="component" value="Segment"/>
</dbReference>
<dbReference type="Proteomes" id="UP000304735">
    <property type="component" value="Segment"/>
</dbReference>
<dbReference type="EMBL" id="KX349287">
    <property type="protein sequence ID" value="AOO10627.1"/>
    <property type="molecule type" value="Genomic_DNA"/>
</dbReference>
<gene>
    <name evidence="7" type="ORF">RW010115_039</name>
    <name evidence="1" type="ORF">RW01021201_039</name>
    <name evidence="8" type="ORF">RW030617_039</name>
    <name evidence="2" type="ORF">RW03080701_040</name>
    <name evidence="3" type="ORF">RW060613_039</name>
    <name evidence="4" type="ORF">RW080711_039</name>
    <name evidence="5" type="ORF">RW220300_039</name>
    <name evidence="6" type="ORF">RW251112_039</name>
    <name evidence="9" type="ORF">RW620316_039</name>
</gene>
<evidence type="ECO:0000313" key="8">
    <source>
        <dbReference type="EMBL" id="QBQ75367.1"/>
    </source>
</evidence>
<dbReference type="Proteomes" id="UP000301260">
    <property type="component" value="Segment"/>
</dbReference>
<evidence type="ECO:0000313" key="11">
    <source>
        <dbReference type="Proteomes" id="UP000223306"/>
    </source>
</evidence>
<evidence type="ECO:0000313" key="6">
    <source>
        <dbReference type="EMBL" id="AOO11294.1"/>
    </source>
</evidence>
<evidence type="ECO:0000313" key="4">
    <source>
        <dbReference type="EMBL" id="AOO10848.1"/>
    </source>
</evidence>
<dbReference type="EMBL" id="KX349290">
    <property type="protein sequence ID" value="AOO11294.1"/>
    <property type="molecule type" value="Genomic_DNA"/>
</dbReference>
<proteinExistence type="predicted"/>
<sequence length="197" mass="22857">MQIFPTEIERFGVNPDQNEELFQNIIDYIKTEEKESSSTRKYSIRGDKSYHSKDLLCMLDDDWSRQLHGLIWLATSNYFQKFHNKVIPSIESCRTHCWGMLMRTGGSSAVHCHPHANISGVLWLRVPPDLESPEGDFVFLDPRQRALLDKNALFLEKHSISPNIGSGIVFPSWLDHYVEPHFCEGDRISIAWNMEFM</sequence>
<protein>
    <recommendedName>
        <fullName evidence="16">2OG-Fe(II) oxygenase</fullName>
    </recommendedName>
</protein>
<dbReference type="Pfam" id="PF13759">
    <property type="entry name" value="2OG-FeII_Oxy_5"/>
    <property type="match status" value="1"/>
</dbReference>
<accession>A0A1D7S974</accession>
<keyword evidence="13" id="KW-1185">Reference proteome</keyword>
<evidence type="ECO:0000313" key="9">
    <source>
        <dbReference type="EMBL" id="QBQ75809.1"/>
    </source>
</evidence>
<dbReference type="EMBL" id="KX349288">
    <property type="protein sequence ID" value="AOO10848.1"/>
    <property type="molecule type" value="Genomic_DNA"/>
</dbReference>
<dbReference type="Proteomes" id="UP000222384">
    <property type="component" value="Genome"/>
</dbReference>
<evidence type="ECO:0000313" key="2">
    <source>
        <dbReference type="EMBL" id="AOO10409.1"/>
    </source>
</evidence>